<dbReference type="EC" id="3.5.1.5" evidence="3"/>
<comment type="pathway">
    <text evidence="3">Nitrogen metabolism; urea degradation; CO(2) and NH(3) from urea (urease route): step 1/1.</text>
</comment>
<keyword evidence="3" id="KW-0963">Cytoplasm</keyword>
<evidence type="ECO:0000256" key="2">
    <source>
        <dbReference type="ARBA" id="ARBA00047778"/>
    </source>
</evidence>
<dbReference type="NCBIfam" id="TIGR00192">
    <property type="entry name" value="urease_beta"/>
    <property type="match status" value="1"/>
</dbReference>
<keyword evidence="1 3" id="KW-0378">Hydrolase</keyword>
<dbReference type="HAMAP" id="MF_01954">
    <property type="entry name" value="Urease_beta"/>
    <property type="match status" value="1"/>
</dbReference>
<name>A0AAP7BX41_CLOPF</name>
<dbReference type="CDD" id="cd00407">
    <property type="entry name" value="Urease_beta"/>
    <property type="match status" value="1"/>
</dbReference>
<dbReference type="Gene3D" id="2.10.150.10">
    <property type="entry name" value="Urease, beta subunit"/>
    <property type="match status" value="1"/>
</dbReference>
<dbReference type="GO" id="GO:0009039">
    <property type="term" value="F:urease activity"/>
    <property type="evidence" value="ECO:0007669"/>
    <property type="project" value="UniProtKB-UniRule"/>
</dbReference>
<comment type="subunit">
    <text evidence="3">Heterotrimer of UreA (gamma), UreB (beta) and UreC (alpha) subunits. Three heterotrimers associate to form the active enzyme.</text>
</comment>
<proteinExistence type="inferred from homology"/>
<evidence type="ECO:0000313" key="4">
    <source>
        <dbReference type="EMBL" id="NGU31553.1"/>
    </source>
</evidence>
<evidence type="ECO:0000313" key="5">
    <source>
        <dbReference type="Proteomes" id="UP000481454"/>
    </source>
</evidence>
<reference evidence="4 5" key="1">
    <citation type="submission" date="2020-02" db="EMBL/GenBank/DDBJ databases">
        <title>Genomic Insights into the Phylogeny and Genetic Plasticity of the Human and Animal Enteric Pathogen Clostridium perfringens.</title>
        <authorList>
            <person name="Feng Y."/>
            <person name="Hu Y."/>
        </authorList>
    </citation>
    <scope>NUCLEOTIDE SEQUENCE [LARGE SCALE GENOMIC DNA]</scope>
    <source>
        <strain evidence="4 5">CP-40</strain>
    </source>
</reference>
<dbReference type="AlphaFoldDB" id="A0AAP7BX41"/>
<dbReference type="FunFam" id="2.10.150.10:FF:000001">
    <property type="entry name" value="Urease subunit beta"/>
    <property type="match status" value="1"/>
</dbReference>
<dbReference type="Proteomes" id="UP000481454">
    <property type="component" value="Unassembled WGS sequence"/>
</dbReference>
<dbReference type="PANTHER" id="PTHR33569:SF1">
    <property type="entry name" value="UREASE"/>
    <property type="match status" value="1"/>
</dbReference>
<dbReference type="PANTHER" id="PTHR33569">
    <property type="entry name" value="UREASE"/>
    <property type="match status" value="1"/>
</dbReference>
<sequence length="102" mass="11434">MIPGEFKFGQGKILCNADKKAITIEVKNTGDRAVQVGSHYHFYEVNSALDFDRKLAWGKKLDIPSGAGVRFEPGDVKKVNLVDFTGERRIFGFHDEVNGYLD</sequence>
<dbReference type="RefSeq" id="WP_042266543.1">
    <property type="nucleotide sequence ID" value="NZ_CATNWX010000013.1"/>
</dbReference>
<dbReference type="SUPFAM" id="SSF51278">
    <property type="entry name" value="Urease, beta-subunit"/>
    <property type="match status" value="1"/>
</dbReference>
<comment type="subcellular location">
    <subcellularLocation>
        <location evidence="3">Cytoplasm</location>
    </subcellularLocation>
</comment>
<comment type="catalytic activity">
    <reaction evidence="2 3">
        <text>urea + 2 H2O + H(+) = hydrogencarbonate + 2 NH4(+)</text>
        <dbReference type="Rhea" id="RHEA:20557"/>
        <dbReference type="ChEBI" id="CHEBI:15377"/>
        <dbReference type="ChEBI" id="CHEBI:15378"/>
        <dbReference type="ChEBI" id="CHEBI:16199"/>
        <dbReference type="ChEBI" id="CHEBI:17544"/>
        <dbReference type="ChEBI" id="CHEBI:28938"/>
        <dbReference type="EC" id="3.5.1.5"/>
    </reaction>
</comment>
<gene>
    <name evidence="3 4" type="primary">ureB</name>
    <name evidence="4" type="ORF">G6Z34_15905</name>
</gene>
<dbReference type="EMBL" id="JAALLZ010000012">
    <property type="protein sequence ID" value="NGU31553.1"/>
    <property type="molecule type" value="Genomic_DNA"/>
</dbReference>
<dbReference type="NCBIfam" id="NF009682">
    <property type="entry name" value="PRK13203.1"/>
    <property type="match status" value="1"/>
</dbReference>
<comment type="caution">
    <text evidence="4">The sequence shown here is derived from an EMBL/GenBank/DDBJ whole genome shotgun (WGS) entry which is preliminary data.</text>
</comment>
<dbReference type="SMR" id="A0AAP7BX41"/>
<evidence type="ECO:0000256" key="1">
    <source>
        <dbReference type="ARBA" id="ARBA00022801"/>
    </source>
</evidence>
<dbReference type="Pfam" id="PF00699">
    <property type="entry name" value="Urease_beta"/>
    <property type="match status" value="1"/>
</dbReference>
<dbReference type="GO" id="GO:0043419">
    <property type="term" value="P:urea catabolic process"/>
    <property type="evidence" value="ECO:0007669"/>
    <property type="project" value="UniProtKB-UniRule"/>
</dbReference>
<dbReference type="GO" id="GO:0035550">
    <property type="term" value="C:urease complex"/>
    <property type="evidence" value="ECO:0007669"/>
    <property type="project" value="InterPro"/>
</dbReference>
<protein>
    <recommendedName>
        <fullName evidence="3">Urease subunit beta</fullName>
        <ecNumber evidence="3">3.5.1.5</ecNumber>
    </recommendedName>
    <alternativeName>
        <fullName evidence="3">Urea amidohydrolase subunit beta</fullName>
    </alternativeName>
</protein>
<comment type="similarity">
    <text evidence="3">Belongs to the urease beta subunit family.</text>
</comment>
<evidence type="ECO:0000256" key="3">
    <source>
        <dbReference type="HAMAP-Rule" id="MF_01954"/>
    </source>
</evidence>
<dbReference type="InterPro" id="IPR050069">
    <property type="entry name" value="Urease_subunit"/>
</dbReference>
<accession>A0AAP7BX41</accession>
<dbReference type="InterPro" id="IPR036461">
    <property type="entry name" value="Urease_betasu_sf"/>
</dbReference>
<dbReference type="InterPro" id="IPR002019">
    <property type="entry name" value="Urease_beta-like"/>
</dbReference>
<organism evidence="4 5">
    <name type="scientific">Clostridium perfringens</name>
    <dbReference type="NCBI Taxonomy" id="1502"/>
    <lineage>
        <taxon>Bacteria</taxon>
        <taxon>Bacillati</taxon>
        <taxon>Bacillota</taxon>
        <taxon>Clostridia</taxon>
        <taxon>Eubacteriales</taxon>
        <taxon>Clostridiaceae</taxon>
        <taxon>Clostridium</taxon>
    </lineage>
</organism>